<accession>A0A3B0XPT6</accession>
<name>A0A3B0XPT6_9ZZZZ</name>
<proteinExistence type="predicted"/>
<dbReference type="AlphaFoldDB" id="A0A3B0XPT6"/>
<dbReference type="EMBL" id="UOFI01000064">
    <property type="protein sequence ID" value="VAW65202.1"/>
    <property type="molecule type" value="Genomic_DNA"/>
</dbReference>
<organism evidence="1">
    <name type="scientific">hydrothermal vent metagenome</name>
    <dbReference type="NCBI Taxonomy" id="652676"/>
    <lineage>
        <taxon>unclassified sequences</taxon>
        <taxon>metagenomes</taxon>
        <taxon>ecological metagenomes</taxon>
    </lineage>
</organism>
<gene>
    <name evidence="1" type="ORF">MNBD_GAMMA09-3658</name>
</gene>
<sequence length="374" mass="41622">MAERPQSTTWVLKHELGNYIYFSPLTTGATGRAVKIHKDLLLPFFFAVNSKTYDGQLAIRQIEQLRTTPKLNVPPAFRKPSKSHIRQLKSVYDTFQHVLMLKKLQVYYRVEQQAGDVSPVVYISQVRSTYEDANDAPGLYSKKILPGASDARLKKMKNRTVDGRAVFINGLTKNVNAAMEQAELIIGSRRNLAIFYSPASVCNDLGVWNSPGQTLRTGIAIKELIAVIQHNRSAKNGINWIVEGEGCALLSNALESVSGDLKNHNFKIVNPKTDTPKLLQSITKKKGHLTGEFFDYSRSPTALAAIAKHKEALIKQIGLLPEAKSYDKITRQKLISQISALAQVAMPLIKNAAIGKTKSSTFIETLKKAEKHRR</sequence>
<reference evidence="1" key="1">
    <citation type="submission" date="2018-06" db="EMBL/GenBank/DDBJ databases">
        <authorList>
            <person name="Zhirakovskaya E."/>
        </authorList>
    </citation>
    <scope>NUCLEOTIDE SEQUENCE</scope>
</reference>
<evidence type="ECO:0000313" key="1">
    <source>
        <dbReference type="EMBL" id="VAW65202.1"/>
    </source>
</evidence>
<protein>
    <submittedName>
        <fullName evidence="1">Uncharacterized protein</fullName>
    </submittedName>
</protein>